<dbReference type="VEuPathDB" id="FungiDB:A1O9_11662"/>
<comment type="subcellular location">
    <subcellularLocation>
        <location evidence="1">Nucleus</location>
    </subcellularLocation>
</comment>
<comment type="caution">
    <text evidence="3">The sequence shown here is derived from an EMBL/GenBank/DDBJ whole genome shotgun (WGS) entry which is preliminary data.</text>
</comment>
<proteinExistence type="predicted"/>
<dbReference type="GeneID" id="25286559"/>
<organism evidence="3 4">
    <name type="scientific">Exophiala aquamarina CBS 119918</name>
    <dbReference type="NCBI Taxonomy" id="1182545"/>
    <lineage>
        <taxon>Eukaryota</taxon>
        <taxon>Fungi</taxon>
        <taxon>Dikarya</taxon>
        <taxon>Ascomycota</taxon>
        <taxon>Pezizomycotina</taxon>
        <taxon>Eurotiomycetes</taxon>
        <taxon>Chaetothyriomycetidae</taxon>
        <taxon>Chaetothyriales</taxon>
        <taxon>Herpotrichiellaceae</taxon>
        <taxon>Exophiala</taxon>
    </lineage>
</organism>
<keyword evidence="2" id="KW-0539">Nucleus</keyword>
<dbReference type="OrthoDB" id="4109458at2759"/>
<evidence type="ECO:0000313" key="4">
    <source>
        <dbReference type="Proteomes" id="UP000027920"/>
    </source>
</evidence>
<gene>
    <name evidence="3" type="ORF">A1O9_11662</name>
</gene>
<dbReference type="RefSeq" id="XP_013255011.1">
    <property type="nucleotide sequence ID" value="XM_013399557.1"/>
</dbReference>
<dbReference type="Proteomes" id="UP000027920">
    <property type="component" value="Unassembled WGS sequence"/>
</dbReference>
<dbReference type="InterPro" id="IPR021858">
    <property type="entry name" value="Fun_TF"/>
</dbReference>
<evidence type="ECO:0000313" key="3">
    <source>
        <dbReference type="EMBL" id="KEF52421.1"/>
    </source>
</evidence>
<sequence length="421" mass="48089">MTASEDSFYMERYCYVLASWFDIFDSTKHFSKVVPHLSLSHSLLRLSILAWAAKHYYLTKLTQSVDTSLAYYDRALRMLTTTVSDNSMSSSPAVFASCLLLAISELMGDSYQDWQLHLEGTYSLVMTHGWHGHSVGLGGACFWVYARMDVLSSLSTAECSRLPTELWLPTNDEAELYGLLSTPSTEDWSNQTVFLLAQIHNLLCKVRAEESADTFSSLLATWNALREKIQLHQQRQPYHFKPLAVLEASDTKDDSFPTKRYLNESISLATQFWDVAKLLFILARPERCRRERSDRYRIEAKTFITLARQTIATSVHNRHEANWVGATQLLSVTGMALTDWAERKALVKCFKDIHLRTGWNTHEMIDALLAWWGWSAPLNERGQSWTDVHEEIGPYASASEWMLRMFDCGVVMKAARMSGHP</sequence>
<protein>
    <recommendedName>
        <fullName evidence="5">Transcription factor domain-containing protein</fullName>
    </recommendedName>
</protein>
<evidence type="ECO:0000256" key="2">
    <source>
        <dbReference type="ARBA" id="ARBA00023242"/>
    </source>
</evidence>
<dbReference type="PANTHER" id="PTHR37534">
    <property type="entry name" value="TRANSCRIPTIONAL ACTIVATOR PROTEIN UGA3"/>
    <property type="match status" value="1"/>
</dbReference>
<dbReference type="STRING" id="1182545.A0A072NXU1"/>
<accession>A0A072NXU1</accession>
<reference evidence="3 4" key="1">
    <citation type="submission" date="2013-03" db="EMBL/GenBank/DDBJ databases">
        <title>The Genome Sequence of Exophiala aquamarina CBS 119918.</title>
        <authorList>
            <consortium name="The Broad Institute Genomics Platform"/>
            <person name="Cuomo C."/>
            <person name="de Hoog S."/>
            <person name="Gorbushina A."/>
            <person name="Walker B."/>
            <person name="Young S.K."/>
            <person name="Zeng Q."/>
            <person name="Gargeya S."/>
            <person name="Fitzgerald M."/>
            <person name="Haas B."/>
            <person name="Abouelleil A."/>
            <person name="Allen A.W."/>
            <person name="Alvarado L."/>
            <person name="Arachchi H.M."/>
            <person name="Berlin A.M."/>
            <person name="Chapman S.B."/>
            <person name="Gainer-Dewar J."/>
            <person name="Goldberg J."/>
            <person name="Griggs A."/>
            <person name="Gujja S."/>
            <person name="Hansen M."/>
            <person name="Howarth C."/>
            <person name="Imamovic A."/>
            <person name="Ireland A."/>
            <person name="Larimer J."/>
            <person name="McCowan C."/>
            <person name="Murphy C."/>
            <person name="Pearson M."/>
            <person name="Poon T.W."/>
            <person name="Priest M."/>
            <person name="Roberts A."/>
            <person name="Saif S."/>
            <person name="Shea T."/>
            <person name="Sisk P."/>
            <person name="Sykes S."/>
            <person name="Wortman J."/>
            <person name="Nusbaum C."/>
            <person name="Birren B."/>
        </authorList>
    </citation>
    <scope>NUCLEOTIDE SEQUENCE [LARGE SCALE GENOMIC DNA]</scope>
    <source>
        <strain evidence="3 4">CBS 119918</strain>
    </source>
</reference>
<dbReference type="GO" id="GO:0003700">
    <property type="term" value="F:DNA-binding transcription factor activity"/>
    <property type="evidence" value="ECO:0007669"/>
    <property type="project" value="TreeGrafter"/>
</dbReference>
<keyword evidence="4" id="KW-1185">Reference proteome</keyword>
<dbReference type="GO" id="GO:0005634">
    <property type="term" value="C:nucleus"/>
    <property type="evidence" value="ECO:0007669"/>
    <property type="project" value="UniProtKB-SubCell"/>
</dbReference>
<dbReference type="EMBL" id="AMGV01000018">
    <property type="protein sequence ID" value="KEF52421.1"/>
    <property type="molecule type" value="Genomic_DNA"/>
</dbReference>
<dbReference type="Pfam" id="PF11951">
    <property type="entry name" value="Fungal_trans_2"/>
    <property type="match status" value="1"/>
</dbReference>
<dbReference type="PANTHER" id="PTHR37534:SF5">
    <property type="entry name" value="C6 ZINC FINGER DOMAIN-CONTAINING PROTEIN"/>
    <property type="match status" value="1"/>
</dbReference>
<dbReference type="GO" id="GO:0000976">
    <property type="term" value="F:transcription cis-regulatory region binding"/>
    <property type="evidence" value="ECO:0007669"/>
    <property type="project" value="TreeGrafter"/>
</dbReference>
<dbReference type="AlphaFoldDB" id="A0A072NXU1"/>
<name>A0A072NXU1_9EURO</name>
<dbReference type="HOGENOM" id="CLU_008719_5_0_1"/>
<evidence type="ECO:0000256" key="1">
    <source>
        <dbReference type="ARBA" id="ARBA00004123"/>
    </source>
</evidence>
<evidence type="ECO:0008006" key="5">
    <source>
        <dbReference type="Google" id="ProtNLM"/>
    </source>
</evidence>
<dbReference type="GO" id="GO:0045944">
    <property type="term" value="P:positive regulation of transcription by RNA polymerase II"/>
    <property type="evidence" value="ECO:0007669"/>
    <property type="project" value="TreeGrafter"/>
</dbReference>